<feature type="signal peptide" evidence="2">
    <location>
        <begin position="1"/>
        <end position="31"/>
    </location>
</feature>
<dbReference type="InterPro" id="IPR035986">
    <property type="entry name" value="PKD_dom_sf"/>
</dbReference>
<dbReference type="PROSITE" id="PS50853">
    <property type="entry name" value="FN3"/>
    <property type="match status" value="2"/>
</dbReference>
<dbReference type="SMART" id="SM00060">
    <property type="entry name" value="FN3"/>
    <property type="match status" value="3"/>
</dbReference>
<protein>
    <recommendedName>
        <fullName evidence="3">Fibronectin type-III domain-containing protein</fullName>
    </recommendedName>
</protein>
<feature type="domain" description="Fibronectin type-III" evidence="3">
    <location>
        <begin position="112"/>
        <end position="204"/>
    </location>
</feature>
<reference evidence="4 5" key="1">
    <citation type="journal article" date="2016" name="Nat. Commun.">
        <title>Thousands of microbial genomes shed light on interconnected biogeochemical processes in an aquifer system.</title>
        <authorList>
            <person name="Anantharaman K."/>
            <person name="Brown C.T."/>
            <person name="Hug L.A."/>
            <person name="Sharon I."/>
            <person name="Castelle C.J."/>
            <person name="Probst A.J."/>
            <person name="Thomas B.C."/>
            <person name="Singh A."/>
            <person name="Wilkins M.J."/>
            <person name="Karaoz U."/>
            <person name="Brodie E.L."/>
            <person name="Williams K.H."/>
            <person name="Hubbard S.S."/>
            <person name="Banfield J.F."/>
        </authorList>
    </citation>
    <scope>NUCLEOTIDE SEQUENCE [LARGE SCALE GENOMIC DNA]</scope>
</reference>
<dbReference type="SUPFAM" id="SSF49265">
    <property type="entry name" value="Fibronectin type III"/>
    <property type="match status" value="2"/>
</dbReference>
<dbReference type="InterPro" id="IPR003961">
    <property type="entry name" value="FN3_dom"/>
</dbReference>
<dbReference type="PANTHER" id="PTHR46708">
    <property type="entry name" value="TENASCIN"/>
    <property type="match status" value="1"/>
</dbReference>
<feature type="chain" id="PRO_5009532317" description="Fibronectin type-III domain-containing protein" evidence="2">
    <location>
        <begin position="32"/>
        <end position="760"/>
    </location>
</feature>
<name>A0A1F7RYU7_9BACT</name>
<accession>A0A1F7RYU7</accession>
<gene>
    <name evidence="4" type="ORF">A2W05_02180</name>
</gene>
<dbReference type="AlphaFoldDB" id="A0A1F7RYU7"/>
<evidence type="ECO:0000259" key="3">
    <source>
        <dbReference type="PROSITE" id="PS50853"/>
    </source>
</evidence>
<organism evidence="4 5">
    <name type="scientific">Candidatus Schekmanbacteria bacterium RBG_16_38_10</name>
    <dbReference type="NCBI Taxonomy" id="1817879"/>
    <lineage>
        <taxon>Bacteria</taxon>
        <taxon>Candidatus Schekmaniibacteriota</taxon>
    </lineage>
</organism>
<dbReference type="SUPFAM" id="SSF49299">
    <property type="entry name" value="PKD domain"/>
    <property type="match status" value="1"/>
</dbReference>
<evidence type="ECO:0000313" key="5">
    <source>
        <dbReference type="Proteomes" id="UP000178797"/>
    </source>
</evidence>
<evidence type="ECO:0000256" key="1">
    <source>
        <dbReference type="ARBA" id="ARBA00022737"/>
    </source>
</evidence>
<dbReference type="Pfam" id="PF09136">
    <property type="entry name" value="Glucodextran_B"/>
    <property type="match status" value="1"/>
</dbReference>
<dbReference type="Pfam" id="PF00041">
    <property type="entry name" value="fn3"/>
    <property type="match status" value="1"/>
</dbReference>
<dbReference type="Proteomes" id="UP000178797">
    <property type="component" value="Unassembled WGS sequence"/>
</dbReference>
<feature type="domain" description="Fibronectin type-III" evidence="3">
    <location>
        <begin position="388"/>
        <end position="485"/>
    </location>
</feature>
<dbReference type="Gene3D" id="2.60.40.10">
    <property type="entry name" value="Immunoglobulins"/>
    <property type="match status" value="4"/>
</dbReference>
<dbReference type="InterPro" id="IPR050991">
    <property type="entry name" value="ECM_Regulatory_Proteins"/>
</dbReference>
<dbReference type="EMBL" id="MGDE01000076">
    <property type="protein sequence ID" value="OGL46733.1"/>
    <property type="molecule type" value="Genomic_DNA"/>
</dbReference>
<dbReference type="CDD" id="cd00063">
    <property type="entry name" value="FN3"/>
    <property type="match status" value="1"/>
</dbReference>
<keyword evidence="2" id="KW-0732">Signal</keyword>
<proteinExistence type="predicted"/>
<dbReference type="PANTHER" id="PTHR46708:SF2">
    <property type="entry name" value="FIBRONECTIN TYPE-III DOMAIN-CONTAINING PROTEIN"/>
    <property type="match status" value="1"/>
</dbReference>
<dbReference type="InterPro" id="IPR013783">
    <property type="entry name" value="Ig-like_fold"/>
</dbReference>
<evidence type="ECO:0000256" key="2">
    <source>
        <dbReference type="SAM" id="SignalP"/>
    </source>
</evidence>
<dbReference type="InterPro" id="IPR036116">
    <property type="entry name" value="FN3_sf"/>
</dbReference>
<sequence length="760" mass="80334">MIIRKHWNHNRIAILGLIIIFLFGFALSAHAANVTWTGGGSDNLASNPANWSGNILPQYGDDVIFDSTSKDCTWDLNVTLALLSIKSGYSGKVTKTSGISLTIAANFVPPTAPSGLSATAISSSQINLSWTDNSNNETGFKIERKTGAGGTYSQIAVVGANVTNYSNTGLTPGSTYYYKVRAYNSFGDSAPSNEAYATTLTAPPTAVTDPATNVTHDFARINGTVNPNGYNTTAYFELGTDTSYGLFTSSTISIGSGTNNVIIWVDITGFSPETTYHYRVVAANAGGTRYGNDVSFTTNPLPGTIQVNATLNGVTWTGSVNYTITGPETINGASAPATFTGKQVGDYTLTYNSGGPVNAILSSITPSAAQTLPSQGTITFTLNFIYSSPTATTNPATNVNGNSATLNATVNPNGSATTVYFQWGTSASYGYTTSAQSIGSGTSNVSVTANITGLAPATTYHYRIVASNANGTTNGLDVTFTTPPITITITSPLDSSTINRPDVMVKGTVTNTTGNETGVTVNGVVATVYNGQFFVNHMPLQDGQNTITATATDTAGNTATTSITVNAVTSAPHVTLNANIESGIAPLTTYFSVSTSIPNAVSTYQMDYEGDGSIDYTGTTFDNISFIYTTEGVYYPTVIVTDTQGIQYSDTIAIVVLNASQLDALLRAKWEAMKTALINQDVEGSVKDITENSKDTYREQFTDLSSVLDIIGNELGQIQLVSIQDNKAEYEVTVTRNGTTYSFHLLFVRDSNGLWKIQRF</sequence>
<evidence type="ECO:0000313" key="4">
    <source>
        <dbReference type="EMBL" id="OGL46733.1"/>
    </source>
</evidence>
<comment type="caution">
    <text evidence="4">The sequence shown here is derived from an EMBL/GenBank/DDBJ whole genome shotgun (WGS) entry which is preliminary data.</text>
</comment>
<keyword evidence="1" id="KW-0677">Repeat</keyword>